<dbReference type="InterPro" id="IPR001926">
    <property type="entry name" value="TrpB-like_PALP"/>
</dbReference>
<dbReference type="InterPro" id="IPR050147">
    <property type="entry name" value="Ser/Thr_Dehydratase"/>
</dbReference>
<dbReference type="GO" id="GO:0004794">
    <property type="term" value="F:threonine deaminase activity"/>
    <property type="evidence" value="ECO:0007669"/>
    <property type="project" value="UniProtKB-EC"/>
</dbReference>
<dbReference type="InterPro" id="IPR044561">
    <property type="entry name" value="ACT_ThrD-II-like"/>
</dbReference>
<dbReference type="PANTHER" id="PTHR48078:SF6">
    <property type="entry name" value="L-THREONINE DEHYDRATASE CATABOLIC TDCB"/>
    <property type="match status" value="1"/>
</dbReference>
<dbReference type="FunFam" id="3.40.50.1100:FF:000007">
    <property type="entry name" value="L-threonine dehydratase catabolic TdcB"/>
    <property type="match status" value="1"/>
</dbReference>
<feature type="domain" description="ACT" evidence="5">
    <location>
        <begin position="230"/>
        <end position="304"/>
    </location>
</feature>
<dbReference type="GO" id="GO:0006565">
    <property type="term" value="P:L-serine catabolic process"/>
    <property type="evidence" value="ECO:0007669"/>
    <property type="project" value="TreeGrafter"/>
</dbReference>
<dbReference type="InterPro" id="IPR036052">
    <property type="entry name" value="TrpB-like_PALP_sf"/>
</dbReference>
<proteinExistence type="inferred from homology"/>
<keyword evidence="3" id="KW-0663">Pyridoxal phosphate</keyword>
<evidence type="ECO:0000256" key="3">
    <source>
        <dbReference type="ARBA" id="ARBA00022898"/>
    </source>
</evidence>
<comment type="cofactor">
    <cofactor evidence="1">
        <name>pyridoxal 5'-phosphate</name>
        <dbReference type="ChEBI" id="CHEBI:597326"/>
    </cofactor>
</comment>
<evidence type="ECO:0000313" key="6">
    <source>
        <dbReference type="EMBL" id="MPM45187.1"/>
    </source>
</evidence>
<gene>
    <name evidence="6" type="primary">tdcB_14</name>
    <name evidence="6" type="ORF">SDC9_91873</name>
</gene>
<organism evidence="6">
    <name type="scientific">bioreactor metagenome</name>
    <dbReference type="NCBI Taxonomy" id="1076179"/>
    <lineage>
        <taxon>unclassified sequences</taxon>
        <taxon>metagenomes</taxon>
        <taxon>ecological metagenomes</taxon>
    </lineage>
</organism>
<dbReference type="GO" id="GO:0006567">
    <property type="term" value="P:L-threonine catabolic process"/>
    <property type="evidence" value="ECO:0007669"/>
    <property type="project" value="TreeGrafter"/>
</dbReference>
<dbReference type="PANTHER" id="PTHR48078">
    <property type="entry name" value="THREONINE DEHYDRATASE, MITOCHONDRIAL-RELATED"/>
    <property type="match status" value="1"/>
</dbReference>
<dbReference type="GO" id="GO:0009097">
    <property type="term" value="P:isoleucine biosynthetic process"/>
    <property type="evidence" value="ECO:0007669"/>
    <property type="project" value="TreeGrafter"/>
</dbReference>
<dbReference type="PROSITE" id="PS51671">
    <property type="entry name" value="ACT"/>
    <property type="match status" value="1"/>
</dbReference>
<comment type="caution">
    <text evidence="6">The sequence shown here is derived from an EMBL/GenBank/DDBJ whole genome shotgun (WGS) entry which is preliminary data.</text>
</comment>
<dbReference type="GO" id="GO:0003941">
    <property type="term" value="F:L-serine ammonia-lyase activity"/>
    <property type="evidence" value="ECO:0007669"/>
    <property type="project" value="TreeGrafter"/>
</dbReference>
<keyword evidence="4 6" id="KW-0456">Lyase</keyword>
<sequence length="304" mass="31650">MPAGAPISKVEATRNYGAEVVLVPGVYDDAAAEAARLTREQGYTFAHPFNDELVMAGQGTIGLEILEQLPEVEQVAVPIGGGGLISGVACAIKSLKPSCRVVGVQAAGAAGMYVSQRAGRPLRLPGVSTIADGIAVKEPGDLTFALCAKYVDEIVTVKDDEIATAILALMEDQKTVAEGAGAAPVAAVMFGKVDVTDRKTVCLVSGGNVDVTTLSRIITKGMSKSGRLAEFSAKIADKPGSLLGLLQVVSDTGANILSINHSREDKHADVGACIVSMVLETRNAQHVDDIERELHANGYEVLSR</sequence>
<evidence type="ECO:0000256" key="2">
    <source>
        <dbReference type="ARBA" id="ARBA00010869"/>
    </source>
</evidence>
<dbReference type="InterPro" id="IPR002912">
    <property type="entry name" value="ACT_dom"/>
</dbReference>
<dbReference type="Gene3D" id="3.40.50.1100">
    <property type="match status" value="2"/>
</dbReference>
<reference evidence="6" key="1">
    <citation type="submission" date="2019-08" db="EMBL/GenBank/DDBJ databases">
        <authorList>
            <person name="Kucharzyk K."/>
            <person name="Murdoch R.W."/>
            <person name="Higgins S."/>
            <person name="Loffler F."/>
        </authorList>
    </citation>
    <scope>NUCLEOTIDE SEQUENCE</scope>
</reference>
<dbReference type="EMBL" id="VSSQ01010772">
    <property type="protein sequence ID" value="MPM45187.1"/>
    <property type="molecule type" value="Genomic_DNA"/>
</dbReference>
<evidence type="ECO:0000256" key="1">
    <source>
        <dbReference type="ARBA" id="ARBA00001933"/>
    </source>
</evidence>
<dbReference type="Pfam" id="PF00291">
    <property type="entry name" value="PALP"/>
    <property type="match status" value="1"/>
</dbReference>
<evidence type="ECO:0000256" key="4">
    <source>
        <dbReference type="ARBA" id="ARBA00023239"/>
    </source>
</evidence>
<dbReference type="EC" id="4.3.1.19" evidence="6"/>
<accession>A0A644ZWR0</accession>
<protein>
    <submittedName>
        <fullName evidence="6">L-threonine ammonia-lyase</fullName>
        <ecNumber evidence="6">4.3.1.19</ecNumber>
    </submittedName>
</protein>
<dbReference type="AlphaFoldDB" id="A0A644ZWR0"/>
<dbReference type="CDD" id="cd01562">
    <property type="entry name" value="Thr-dehyd"/>
    <property type="match status" value="1"/>
</dbReference>
<name>A0A644ZWR0_9ZZZZ</name>
<evidence type="ECO:0000259" key="5">
    <source>
        <dbReference type="PROSITE" id="PS51671"/>
    </source>
</evidence>
<dbReference type="CDD" id="cd04886">
    <property type="entry name" value="ACT_ThrD-II-like"/>
    <property type="match status" value="1"/>
</dbReference>
<comment type="similarity">
    <text evidence="2">Belongs to the serine/threonine dehydratase family.</text>
</comment>
<dbReference type="SUPFAM" id="SSF53686">
    <property type="entry name" value="Tryptophan synthase beta subunit-like PLP-dependent enzymes"/>
    <property type="match status" value="1"/>
</dbReference>